<dbReference type="SUPFAM" id="SSF51735">
    <property type="entry name" value="NAD(P)-binding Rossmann-fold domains"/>
    <property type="match status" value="1"/>
</dbReference>
<dbReference type="OrthoDB" id="191139at2759"/>
<dbReference type="OMA" id="ICTSACS"/>
<gene>
    <name evidence="2" type="ORF">CONCODRAFT_79100</name>
</gene>
<dbReference type="InterPro" id="IPR002347">
    <property type="entry name" value="SDR_fam"/>
</dbReference>
<dbReference type="Gene3D" id="3.40.50.720">
    <property type="entry name" value="NAD(P)-binding Rossmann-like Domain"/>
    <property type="match status" value="1"/>
</dbReference>
<dbReference type="GO" id="GO:0016491">
    <property type="term" value="F:oxidoreductase activity"/>
    <property type="evidence" value="ECO:0007669"/>
    <property type="project" value="UniProtKB-KW"/>
</dbReference>
<dbReference type="PANTHER" id="PTHR43157:SF31">
    <property type="entry name" value="PHOSPHATIDYLINOSITOL-GLYCAN BIOSYNTHESIS CLASS F PROTEIN"/>
    <property type="match status" value="1"/>
</dbReference>
<reference evidence="2 3" key="1">
    <citation type="journal article" date="2015" name="Genome Biol. Evol.">
        <title>Phylogenomic analyses indicate that early fungi evolved digesting cell walls of algal ancestors of land plants.</title>
        <authorList>
            <person name="Chang Y."/>
            <person name="Wang S."/>
            <person name="Sekimoto S."/>
            <person name="Aerts A.L."/>
            <person name="Choi C."/>
            <person name="Clum A."/>
            <person name="LaButti K.M."/>
            <person name="Lindquist E.A."/>
            <person name="Yee Ngan C."/>
            <person name="Ohm R.A."/>
            <person name="Salamov A.A."/>
            <person name="Grigoriev I.V."/>
            <person name="Spatafora J.W."/>
            <person name="Berbee M.L."/>
        </authorList>
    </citation>
    <scope>NUCLEOTIDE SEQUENCE [LARGE SCALE GENOMIC DNA]</scope>
    <source>
        <strain evidence="2 3">NRRL 28638</strain>
    </source>
</reference>
<sequence length="312" mass="34523">MARNSKHITNLFKKLSVNNVDLSGKVALIIGGNEGIGLFTAINLAKMNCKVIIASRNSEKSKSAVEKIKQESNNSNVDYELVDLLDFSNISKFTKLISEKLASLDYLILNSGATFYEFEKSKDGIEKTIQLNHLGHLLLTMNLLPIVKKAEKAKIIFVSSASHLDTKLELPQDLSPTADTFAGYLLYCKSKLMNVMTAKELSKRLASDNITVASLHPGFVATDVIVTNLPKNTWQGTLIWAASRTLHYLLGRTPDQGSLTTVYTIIDENIKPGAYYDSCELSEHNPQVDDDEICKQLFDESLKIIGFNGDSE</sequence>
<dbReference type="InterPro" id="IPR036291">
    <property type="entry name" value="NAD(P)-bd_dom_sf"/>
</dbReference>
<dbReference type="PANTHER" id="PTHR43157">
    <property type="entry name" value="PHOSPHATIDYLINOSITOL-GLYCAN BIOSYNTHESIS CLASS F PROTEIN-RELATED"/>
    <property type="match status" value="1"/>
</dbReference>
<keyword evidence="1" id="KW-0560">Oxidoreductase</keyword>
<evidence type="ECO:0000313" key="3">
    <source>
        <dbReference type="Proteomes" id="UP000070444"/>
    </source>
</evidence>
<proteinExistence type="predicted"/>
<dbReference type="EMBL" id="KQ964520">
    <property type="protein sequence ID" value="KXN69879.1"/>
    <property type="molecule type" value="Genomic_DNA"/>
</dbReference>
<dbReference type="AlphaFoldDB" id="A0A137P4L0"/>
<dbReference type="Proteomes" id="UP000070444">
    <property type="component" value="Unassembled WGS sequence"/>
</dbReference>
<evidence type="ECO:0000256" key="1">
    <source>
        <dbReference type="ARBA" id="ARBA00023002"/>
    </source>
</evidence>
<accession>A0A137P4L0</accession>
<dbReference type="PRINTS" id="PR00081">
    <property type="entry name" value="GDHRDH"/>
</dbReference>
<organism evidence="2 3">
    <name type="scientific">Conidiobolus coronatus (strain ATCC 28846 / CBS 209.66 / NRRL 28638)</name>
    <name type="common">Delacroixia coronata</name>
    <dbReference type="NCBI Taxonomy" id="796925"/>
    <lineage>
        <taxon>Eukaryota</taxon>
        <taxon>Fungi</taxon>
        <taxon>Fungi incertae sedis</taxon>
        <taxon>Zoopagomycota</taxon>
        <taxon>Entomophthoromycotina</taxon>
        <taxon>Entomophthoromycetes</taxon>
        <taxon>Entomophthorales</taxon>
        <taxon>Ancylistaceae</taxon>
        <taxon>Conidiobolus</taxon>
    </lineage>
</organism>
<dbReference type="Pfam" id="PF00106">
    <property type="entry name" value="adh_short"/>
    <property type="match status" value="1"/>
</dbReference>
<keyword evidence="3" id="KW-1185">Reference proteome</keyword>
<dbReference type="STRING" id="796925.A0A137P4L0"/>
<name>A0A137P4L0_CONC2</name>
<protein>
    <submittedName>
        <fullName evidence="2">NAD(P)-binding protein</fullName>
    </submittedName>
</protein>
<evidence type="ECO:0000313" key="2">
    <source>
        <dbReference type="EMBL" id="KXN69879.1"/>
    </source>
</evidence>